<dbReference type="Proteomes" id="UP001056035">
    <property type="component" value="Chromosome"/>
</dbReference>
<dbReference type="InterPro" id="IPR036188">
    <property type="entry name" value="FAD/NAD-bd_sf"/>
</dbReference>
<sequence length="490" mass="50886">MTNAVVVGSGPNGLAAALTLAAAGVEVRVLEMADRLGGGTRSSELTLPGLIHDECSAAHPLALDTPFSRRFDLTAHGLKWIWPEVQYAHPLDGGRGAAAWRSVEATADALGGRDGRRWQRLFGPLTDHFDGIAAEIVQPMLHVPRHPLAMGAFGAVSGLPAALLARRWRGDEAQALFAGVAAHAFRPFGSPMSSAVGVTLATAAHRFGWPVAEGGSSAISGAMITLLEQHGARLETGVHITSLDELGAPDIVMLDVAPAAAVDIAGDRMPHRVARGLRRFRHGPGAFKVEFAVEGGVPWTHEPSRLAGTVHVGGSLAEIAAAEKATGAGRMPERPFVLVCQQSVADPTRAKDGVHPLYAYAHVPAGYTGDATGAIEAQLERFAPGFRDRILARHVRSAVAMEEHNVNYVGGDIVTGANDPLQMVFRPRVTAHPYSLGIDGVYICSAATPPGAGAHGMCGFNAANAALKAHGIETAGTPAAPAAGLAVGGW</sequence>
<dbReference type="PANTHER" id="PTHR10668">
    <property type="entry name" value="PHYTOENE DEHYDROGENASE"/>
    <property type="match status" value="1"/>
</dbReference>
<dbReference type="PANTHER" id="PTHR10668:SF105">
    <property type="entry name" value="DEHYDROGENASE-RELATED"/>
    <property type="match status" value="1"/>
</dbReference>
<name>A0ABY5DSN6_9ACTN</name>
<reference evidence="1 2" key="1">
    <citation type="submission" date="2022-06" db="EMBL/GenBank/DDBJ databases">
        <title>Paraconexibacter antarcticus.</title>
        <authorList>
            <person name="Kim C.S."/>
        </authorList>
    </citation>
    <scope>NUCLEOTIDE SEQUENCE [LARGE SCALE GENOMIC DNA]</scope>
    <source>
        <strain evidence="1 2">02-257</strain>
    </source>
</reference>
<evidence type="ECO:0000313" key="1">
    <source>
        <dbReference type="EMBL" id="UTI63705.1"/>
    </source>
</evidence>
<evidence type="ECO:0000313" key="2">
    <source>
        <dbReference type="Proteomes" id="UP001056035"/>
    </source>
</evidence>
<keyword evidence="2" id="KW-1185">Reference proteome</keyword>
<dbReference type="Gene3D" id="3.50.50.60">
    <property type="entry name" value="FAD/NAD(P)-binding domain"/>
    <property type="match status" value="1"/>
</dbReference>
<accession>A0ABY5DSN6</accession>
<dbReference type="SUPFAM" id="SSF51905">
    <property type="entry name" value="FAD/NAD(P)-binding domain"/>
    <property type="match status" value="1"/>
</dbReference>
<gene>
    <name evidence="1" type="ORF">NBH00_20470</name>
</gene>
<dbReference type="EMBL" id="CP098502">
    <property type="protein sequence ID" value="UTI63705.1"/>
    <property type="molecule type" value="Genomic_DNA"/>
</dbReference>
<dbReference type="Pfam" id="PF13450">
    <property type="entry name" value="NAD_binding_8"/>
    <property type="match status" value="1"/>
</dbReference>
<proteinExistence type="predicted"/>
<protein>
    <submittedName>
        <fullName evidence="1">NAD(P)/FAD-dependent oxidoreductase</fullName>
    </submittedName>
</protein>
<dbReference type="RefSeq" id="WP_254570429.1">
    <property type="nucleotide sequence ID" value="NZ_CP098502.1"/>
</dbReference>
<organism evidence="1 2">
    <name type="scientific">Paraconexibacter antarcticus</name>
    <dbReference type="NCBI Taxonomy" id="2949664"/>
    <lineage>
        <taxon>Bacteria</taxon>
        <taxon>Bacillati</taxon>
        <taxon>Actinomycetota</taxon>
        <taxon>Thermoleophilia</taxon>
        <taxon>Solirubrobacterales</taxon>
        <taxon>Paraconexibacteraceae</taxon>
        <taxon>Paraconexibacter</taxon>
    </lineage>
</organism>